<keyword evidence="1" id="KW-0472">Membrane</keyword>
<keyword evidence="3" id="KW-1185">Reference proteome</keyword>
<gene>
    <name evidence="2" type="ORF">OF122_15460</name>
</gene>
<dbReference type="EMBL" id="CP107716">
    <property type="protein sequence ID" value="UYQ71431.1"/>
    <property type="molecule type" value="Genomic_DNA"/>
</dbReference>
<sequence length="88" mass="9750">MWRVATIPVALVLLVVGAILAPTPIPVGVPMMALAIFLLLGSSKFALRSVRRLRRRWKGLDQALTHLETRTAGTIARTFKRSRPHRPG</sequence>
<dbReference type="Proteomes" id="UP001163882">
    <property type="component" value="Chromosome"/>
</dbReference>
<protein>
    <recommendedName>
        <fullName evidence="4">Tellurium resistance protein TerC</fullName>
    </recommendedName>
</protein>
<evidence type="ECO:0000313" key="3">
    <source>
        <dbReference type="Proteomes" id="UP001163882"/>
    </source>
</evidence>
<organism evidence="2 3">
    <name type="scientific">Pelagibacterium flavum</name>
    <dbReference type="NCBI Taxonomy" id="2984530"/>
    <lineage>
        <taxon>Bacteria</taxon>
        <taxon>Pseudomonadati</taxon>
        <taxon>Pseudomonadota</taxon>
        <taxon>Alphaproteobacteria</taxon>
        <taxon>Hyphomicrobiales</taxon>
        <taxon>Devosiaceae</taxon>
        <taxon>Pelagibacterium</taxon>
    </lineage>
</organism>
<evidence type="ECO:0000313" key="2">
    <source>
        <dbReference type="EMBL" id="UYQ71431.1"/>
    </source>
</evidence>
<dbReference type="RefSeq" id="WP_264225083.1">
    <property type="nucleotide sequence ID" value="NZ_CP107716.1"/>
</dbReference>
<evidence type="ECO:0008006" key="4">
    <source>
        <dbReference type="Google" id="ProtNLM"/>
    </source>
</evidence>
<keyword evidence="1" id="KW-0812">Transmembrane</keyword>
<name>A0ABY6ILF7_9HYPH</name>
<evidence type="ECO:0000256" key="1">
    <source>
        <dbReference type="SAM" id="Phobius"/>
    </source>
</evidence>
<feature type="transmembrane region" description="Helical" evidence="1">
    <location>
        <begin position="30"/>
        <end position="47"/>
    </location>
</feature>
<accession>A0ABY6ILF7</accession>
<reference evidence="2" key="1">
    <citation type="submission" date="2022-10" db="EMBL/GenBank/DDBJ databases">
        <title>YIM 151497 complete genome.</title>
        <authorList>
            <person name="Chen X."/>
        </authorList>
    </citation>
    <scope>NUCLEOTIDE SEQUENCE</scope>
    <source>
        <strain evidence="2">YIM 151497</strain>
    </source>
</reference>
<keyword evidence="1" id="KW-1133">Transmembrane helix</keyword>
<proteinExistence type="predicted"/>